<evidence type="ECO:0000313" key="3">
    <source>
        <dbReference type="EMBL" id="PWR25360.1"/>
    </source>
</evidence>
<dbReference type="EMBL" id="QGLE01000002">
    <property type="protein sequence ID" value="PWR25360.1"/>
    <property type="molecule type" value="Genomic_DNA"/>
</dbReference>
<organism evidence="3 4">
    <name type="scientific">Zavarzinia aquatilis</name>
    <dbReference type="NCBI Taxonomy" id="2211142"/>
    <lineage>
        <taxon>Bacteria</taxon>
        <taxon>Pseudomonadati</taxon>
        <taxon>Pseudomonadota</taxon>
        <taxon>Alphaproteobacteria</taxon>
        <taxon>Rhodospirillales</taxon>
        <taxon>Zavarziniaceae</taxon>
        <taxon>Zavarzinia</taxon>
    </lineage>
</organism>
<feature type="compositionally biased region" description="Basic and acidic residues" evidence="1">
    <location>
        <begin position="112"/>
        <end position="137"/>
    </location>
</feature>
<dbReference type="RefSeq" id="WP_109903729.1">
    <property type="nucleotide sequence ID" value="NZ_QGLE01000002.1"/>
</dbReference>
<evidence type="ECO:0000256" key="1">
    <source>
        <dbReference type="SAM" id="MobiDB-lite"/>
    </source>
</evidence>
<evidence type="ECO:0000313" key="4">
    <source>
        <dbReference type="Proteomes" id="UP000245461"/>
    </source>
</evidence>
<proteinExistence type="predicted"/>
<dbReference type="Proteomes" id="UP000245461">
    <property type="component" value="Unassembled WGS sequence"/>
</dbReference>
<dbReference type="OrthoDB" id="5925106at2"/>
<name>A0A317EGZ7_9PROT</name>
<evidence type="ECO:0000259" key="2">
    <source>
        <dbReference type="Pfam" id="PF15545"/>
    </source>
</evidence>
<feature type="compositionally biased region" description="Basic and acidic residues" evidence="1">
    <location>
        <begin position="92"/>
        <end position="103"/>
    </location>
</feature>
<gene>
    <name evidence="3" type="ORF">DKG74_06260</name>
</gene>
<protein>
    <recommendedName>
        <fullName evidence="2">Bacterial toxin 8 domain-containing protein</fullName>
    </recommendedName>
</protein>
<sequence>MAYLAEDDPAMAALAFLGTISSAVPGGKALFGAARRAAMEAADVGRFGRQARLRELVNDDTLGAADRGWIRQELNSIDRGQRSTIRNPPGKDLAHERGREAAKGYDYSHSNLQDRDLHRLQHKYDDFGRANTERPLP</sequence>
<reference evidence="3 4" key="1">
    <citation type="submission" date="2018-05" db="EMBL/GenBank/DDBJ databases">
        <title>Zavarzinia sp. HR-AS.</title>
        <authorList>
            <person name="Lee Y."/>
            <person name="Jeon C.O."/>
        </authorList>
    </citation>
    <scope>NUCLEOTIDE SEQUENCE [LARGE SCALE GENOMIC DNA]</scope>
    <source>
        <strain evidence="3 4">HR-AS</strain>
    </source>
</reference>
<dbReference type="AlphaFoldDB" id="A0A317EGZ7"/>
<dbReference type="InterPro" id="IPR029097">
    <property type="entry name" value="Ntox8"/>
</dbReference>
<comment type="caution">
    <text evidence="3">The sequence shown here is derived from an EMBL/GenBank/DDBJ whole genome shotgun (WGS) entry which is preliminary data.</text>
</comment>
<keyword evidence="4" id="KW-1185">Reference proteome</keyword>
<feature type="domain" description="Bacterial toxin 8" evidence="2">
    <location>
        <begin position="56"/>
        <end position="125"/>
    </location>
</feature>
<accession>A0A317EGZ7</accession>
<feature type="region of interest" description="Disordered" evidence="1">
    <location>
        <begin position="76"/>
        <end position="137"/>
    </location>
</feature>
<dbReference type="Pfam" id="PF15545">
    <property type="entry name" value="Ntox8"/>
    <property type="match status" value="1"/>
</dbReference>